<sequence length="483" mass="51955">MSPGEQARLWPECREQGVIRVGWDAIGDLREFGSDDELVAALEEAYRSMGPTPLRKLARQLLRFRDLPAGARIVANRGTSEVLAVGLVTPDGYGYAAELPEYRHQVAVNWDESYAQKLSVPARGWVPTFNNVSPAQWTEISGGRGEGPRPGPAAGGETAGSAGSLRGEWPDAVAEVVRAAERKGQIVLYGPPGTGKTRLALSAALAMSGTDGSEMGGREARAAAVSEMLDGDDDAKVRMTTFHPSLGYEDFVEGYKPVVVEGGGLALDLTDGVFLRVCTAARKAPRSRFFLIIDEINRADLSRVLGELVTLLERDKREHVTVRLPVSGRPFSVPENIVLIGTMNTADRSVAHIDAAVRRRFAFVEVPPEPAQVEGLVGPLNLSTFLTELNRRIVEHLGADHCLGHAHLLADDLPVDSPQAVADAFYQDLAPQLEDSAAGDPVVLRRLLGDDLVRGHGFVVVEPEELLVRLAKEFGATEATLGG</sequence>
<dbReference type="PANTHER" id="PTHR37291:SF1">
    <property type="entry name" value="TYPE IV METHYL-DIRECTED RESTRICTION ENZYME ECOKMCRB SUBUNIT"/>
    <property type="match status" value="1"/>
</dbReference>
<reference evidence="4" key="1">
    <citation type="journal article" date="2019" name="Int. J. Syst. Evol. Microbiol.">
        <title>The Global Catalogue of Microorganisms (GCM) 10K type strain sequencing project: providing services to taxonomists for standard genome sequencing and annotation.</title>
        <authorList>
            <consortium name="The Broad Institute Genomics Platform"/>
            <consortium name="The Broad Institute Genome Sequencing Center for Infectious Disease"/>
            <person name="Wu L."/>
            <person name="Ma J."/>
        </authorList>
    </citation>
    <scope>NUCLEOTIDE SEQUENCE [LARGE SCALE GENOMIC DNA]</scope>
    <source>
        <strain evidence="4">XZYJ18</strain>
    </source>
</reference>
<dbReference type="SUPFAM" id="SSF52540">
    <property type="entry name" value="P-loop containing nucleoside triphosphate hydrolases"/>
    <property type="match status" value="1"/>
</dbReference>
<dbReference type="InterPro" id="IPR011704">
    <property type="entry name" value="ATPase_dyneun-rel_AAA"/>
</dbReference>
<dbReference type="Gene3D" id="3.40.50.300">
    <property type="entry name" value="P-loop containing nucleotide triphosphate hydrolases"/>
    <property type="match status" value="1"/>
</dbReference>
<accession>A0ABV9ZCL0</accession>
<dbReference type="InterPro" id="IPR027417">
    <property type="entry name" value="P-loop_NTPase"/>
</dbReference>
<evidence type="ECO:0000256" key="1">
    <source>
        <dbReference type="SAM" id="MobiDB-lite"/>
    </source>
</evidence>
<keyword evidence="4" id="KW-1185">Reference proteome</keyword>
<gene>
    <name evidence="3" type="ORF">ACFPK1_09535</name>
</gene>
<dbReference type="SMART" id="SM00382">
    <property type="entry name" value="AAA"/>
    <property type="match status" value="1"/>
</dbReference>
<feature type="domain" description="AAA+ ATPase" evidence="2">
    <location>
        <begin position="182"/>
        <end position="371"/>
    </location>
</feature>
<dbReference type="InterPro" id="IPR003593">
    <property type="entry name" value="AAA+_ATPase"/>
</dbReference>
<evidence type="ECO:0000313" key="4">
    <source>
        <dbReference type="Proteomes" id="UP001596175"/>
    </source>
</evidence>
<evidence type="ECO:0000313" key="3">
    <source>
        <dbReference type="EMBL" id="MFC5138470.1"/>
    </source>
</evidence>
<dbReference type="PANTHER" id="PTHR37291">
    <property type="entry name" value="5-METHYLCYTOSINE-SPECIFIC RESTRICTION ENZYME B"/>
    <property type="match status" value="1"/>
</dbReference>
<organism evidence="3 4">
    <name type="scientific">Actinomycetospora rhizophila</name>
    <dbReference type="NCBI Taxonomy" id="1416876"/>
    <lineage>
        <taxon>Bacteria</taxon>
        <taxon>Bacillati</taxon>
        <taxon>Actinomycetota</taxon>
        <taxon>Actinomycetes</taxon>
        <taxon>Pseudonocardiales</taxon>
        <taxon>Pseudonocardiaceae</taxon>
        <taxon>Actinomycetospora</taxon>
    </lineage>
</organism>
<comment type="caution">
    <text evidence="3">The sequence shown here is derived from an EMBL/GenBank/DDBJ whole genome shotgun (WGS) entry which is preliminary data.</text>
</comment>
<name>A0ABV9ZCL0_9PSEU</name>
<proteinExistence type="predicted"/>
<dbReference type="RefSeq" id="WP_378020681.1">
    <property type="nucleotide sequence ID" value="NZ_JBHSKG010000004.1"/>
</dbReference>
<feature type="region of interest" description="Disordered" evidence="1">
    <location>
        <begin position="136"/>
        <end position="167"/>
    </location>
</feature>
<dbReference type="InterPro" id="IPR052934">
    <property type="entry name" value="Methyl-DNA_Rec/Restrict_Enz"/>
</dbReference>
<protein>
    <submittedName>
        <fullName evidence="3">AAA family ATPase</fullName>
    </submittedName>
</protein>
<dbReference type="Proteomes" id="UP001596175">
    <property type="component" value="Unassembled WGS sequence"/>
</dbReference>
<dbReference type="Pfam" id="PF07728">
    <property type="entry name" value="AAA_5"/>
    <property type="match status" value="1"/>
</dbReference>
<dbReference type="EMBL" id="JBHSKG010000004">
    <property type="protein sequence ID" value="MFC5138470.1"/>
    <property type="molecule type" value="Genomic_DNA"/>
</dbReference>
<evidence type="ECO:0000259" key="2">
    <source>
        <dbReference type="SMART" id="SM00382"/>
    </source>
</evidence>